<sequence>MTDGCSVADEGSDVAQWYELRPDIELPERAARLERSLPAPISREDLLGLLVTDPELGIRVEQEVPDEQSDGPLQQMVGRTRLFVERKRLTDFTWDAGTFVGVMALAQSPTFSMAATLFQRAIRTVKILSDAELDMIIVLTAVSHGDPYGTVVAMDDIVEQYDGDTRRALDRLSTLLKKGVVEKVGTGWRVVW</sequence>
<reference evidence="1 2" key="1">
    <citation type="submission" date="2018-09" db="EMBL/GenBank/DDBJ databases">
        <title>Nocardia yunnanensis sp. nov., an actinomycete isolated from a soil sample.</title>
        <authorList>
            <person name="Zhang J."/>
        </authorList>
    </citation>
    <scope>NUCLEOTIDE SEQUENCE [LARGE SCALE GENOMIC DNA]</scope>
    <source>
        <strain evidence="1 2">CFHS0054</strain>
    </source>
</reference>
<accession>A0A386ZM46</accession>
<dbReference type="EMBL" id="CP032568">
    <property type="protein sequence ID" value="AYF77729.1"/>
    <property type="molecule type" value="Genomic_DNA"/>
</dbReference>
<dbReference type="KEGG" id="nyu:D7D52_32355"/>
<gene>
    <name evidence="1" type="ORF">D7D52_32355</name>
</gene>
<organism evidence="1 2">
    <name type="scientific">Nocardia yunnanensis</name>
    <dbReference type="NCBI Taxonomy" id="2382165"/>
    <lineage>
        <taxon>Bacteria</taxon>
        <taxon>Bacillati</taxon>
        <taxon>Actinomycetota</taxon>
        <taxon>Actinomycetes</taxon>
        <taxon>Mycobacteriales</taxon>
        <taxon>Nocardiaceae</taxon>
        <taxon>Nocardia</taxon>
    </lineage>
</organism>
<keyword evidence="2" id="KW-1185">Reference proteome</keyword>
<dbReference type="Proteomes" id="UP000267164">
    <property type="component" value="Chromosome"/>
</dbReference>
<evidence type="ECO:0000313" key="2">
    <source>
        <dbReference type="Proteomes" id="UP000267164"/>
    </source>
</evidence>
<name>A0A386ZM46_9NOCA</name>
<proteinExistence type="predicted"/>
<evidence type="ECO:0000313" key="1">
    <source>
        <dbReference type="EMBL" id="AYF77729.1"/>
    </source>
</evidence>
<dbReference type="AlphaFoldDB" id="A0A386ZM46"/>
<protein>
    <submittedName>
        <fullName evidence="1">Uncharacterized protein</fullName>
    </submittedName>
</protein>